<dbReference type="EMBL" id="JAMTCP010000021">
    <property type="protein sequence ID" value="MCP2259928.1"/>
    <property type="molecule type" value="Genomic_DNA"/>
</dbReference>
<dbReference type="SMART" id="SM00637">
    <property type="entry name" value="CBD_II"/>
    <property type="match status" value="1"/>
</dbReference>
<dbReference type="Pfam" id="PF00553">
    <property type="entry name" value="CBM_2"/>
    <property type="match status" value="1"/>
</dbReference>
<keyword evidence="6" id="KW-1185">Reference proteome</keyword>
<dbReference type="Gene3D" id="2.60.40.290">
    <property type="match status" value="1"/>
</dbReference>
<evidence type="ECO:0000313" key="6">
    <source>
        <dbReference type="Proteomes" id="UP001205311"/>
    </source>
</evidence>
<dbReference type="SUPFAM" id="SSF49384">
    <property type="entry name" value="Carbohydrate-binding domain"/>
    <property type="match status" value="1"/>
</dbReference>
<feature type="signal peptide" evidence="2">
    <location>
        <begin position="1"/>
        <end position="31"/>
    </location>
</feature>
<dbReference type="InterPro" id="IPR012291">
    <property type="entry name" value="CBM2_carb-bd_dom_sf"/>
</dbReference>
<evidence type="ECO:0000259" key="3">
    <source>
        <dbReference type="PROSITE" id="PS51173"/>
    </source>
</evidence>
<dbReference type="InterPro" id="IPR008965">
    <property type="entry name" value="CBM2/CBM3_carb-bd_dom_sf"/>
</dbReference>
<dbReference type="GO" id="GO:0016787">
    <property type="term" value="F:hydrolase activity"/>
    <property type="evidence" value="ECO:0007669"/>
    <property type="project" value="UniProtKB-KW"/>
</dbReference>
<dbReference type="PROSITE" id="PS51173">
    <property type="entry name" value="CBM2"/>
    <property type="match status" value="1"/>
</dbReference>
<reference evidence="5 6" key="1">
    <citation type="submission" date="2022-06" db="EMBL/GenBank/DDBJ databases">
        <title>Genomic Encyclopedia of Archaeal and Bacterial Type Strains, Phase II (KMG-II): from individual species to whole genera.</title>
        <authorList>
            <person name="Goeker M."/>
        </authorList>
    </citation>
    <scope>NUCLEOTIDE SEQUENCE [LARGE SCALE GENOMIC DNA]</scope>
    <source>
        <strain evidence="5 6">DSM 40477</strain>
    </source>
</reference>
<dbReference type="InterPro" id="IPR001919">
    <property type="entry name" value="CBD2"/>
</dbReference>
<proteinExistence type="predicted"/>
<protein>
    <submittedName>
        <fullName evidence="5">Glycosyl hydrolases family 18</fullName>
    </submittedName>
</protein>
<dbReference type="InterPro" id="IPR052750">
    <property type="entry name" value="GH18_Chitinase"/>
</dbReference>
<comment type="caution">
    <text evidence="5">The sequence shown here is derived from an EMBL/GenBank/DDBJ whole genome shotgun (WGS) entry which is preliminary data.</text>
</comment>
<keyword evidence="5" id="KW-0378">Hydrolase</keyword>
<keyword evidence="2" id="KW-0732">Signal</keyword>
<organism evidence="5 6">
    <name type="scientific">Streptoalloteichus tenebrarius (strain ATCC 17920 / DSM 40477 / JCM 4838 / CBS 697.72 / NBRC 16177 / NCIMB 11028 / NRRL B-12390 / A12253. 1 / ISP 5477)</name>
    <name type="common">Streptomyces tenebrarius</name>
    <dbReference type="NCBI Taxonomy" id="1933"/>
    <lineage>
        <taxon>Bacteria</taxon>
        <taxon>Bacillati</taxon>
        <taxon>Actinomycetota</taxon>
        <taxon>Actinomycetes</taxon>
        <taxon>Pseudonocardiales</taxon>
        <taxon>Pseudonocardiaceae</taxon>
        <taxon>Streptoalloteichus</taxon>
    </lineage>
</organism>
<dbReference type="SUPFAM" id="SSF51445">
    <property type="entry name" value="(Trans)glycosidases"/>
    <property type="match status" value="1"/>
</dbReference>
<evidence type="ECO:0000256" key="1">
    <source>
        <dbReference type="SAM" id="MobiDB-lite"/>
    </source>
</evidence>
<dbReference type="InterPro" id="IPR001223">
    <property type="entry name" value="Glyco_hydro18_cat"/>
</dbReference>
<feature type="region of interest" description="Disordered" evidence="1">
    <location>
        <begin position="129"/>
        <end position="155"/>
    </location>
</feature>
<name>A0ABT1HWM5_STRSD</name>
<dbReference type="CDD" id="cd06543">
    <property type="entry name" value="GH18_PF-ChiA-like"/>
    <property type="match status" value="1"/>
</dbReference>
<feature type="domain" description="GH18" evidence="4">
    <location>
        <begin position="159"/>
        <end position="450"/>
    </location>
</feature>
<dbReference type="Proteomes" id="UP001205311">
    <property type="component" value="Unassembled WGS sequence"/>
</dbReference>
<dbReference type="InterPro" id="IPR017853">
    <property type="entry name" value="GH"/>
</dbReference>
<sequence>MRFGKHRWAAVAAAALLPVTGLLLAGAPAGAENGPTATFATTSAWDSGYTGRYTITAGSSTLDNWTLEFDLPSGSGVTSAWDAAMTRDGDHYRFTPRDYNRTVQPGASTSFGFNGTGTGTPLNCTLNGQPCGGGGGTPTTTVTTTTSQDPGPGPGPSSYAAAPYYYYGWGNPQPINDVMKATGVKTFTLAFILAGGGCTPAWDGHQPVSTDTRYAALIRQVRAAGGDVMPSIGGWAGSKLGEACSDAQSLANAYQQVIDKYSLKAIDLDIENTEFENPAAQDRIMNALRIVRQKNPGIKIYVTIPALQSGMNRWGTDLVKKAVSVGVEIDAWTLMPFNFGATDLGDATIRSMEAQHGQLKALYPGRSDAEVYRMQGISSMNGRTDNGEYGYQSDFQDMLAYARQKNLGRFTFWAVNRDRQCPNQTPGSRDDCSGVTQQPYDFTKIVAQYR</sequence>
<dbReference type="Pfam" id="PF00704">
    <property type="entry name" value="Glyco_hydro_18"/>
    <property type="match status" value="1"/>
</dbReference>
<dbReference type="PANTHER" id="PTHR42976">
    <property type="entry name" value="BIFUNCTIONAL CHITINASE/LYSOZYME-RELATED"/>
    <property type="match status" value="1"/>
</dbReference>
<feature type="domain" description="CBM2" evidence="3">
    <location>
        <begin position="28"/>
        <end position="134"/>
    </location>
</feature>
<gene>
    <name evidence="5" type="ORF">LX15_003637</name>
</gene>
<accession>A0ABT1HWM5</accession>
<dbReference type="Gene3D" id="3.20.20.80">
    <property type="entry name" value="Glycosidases"/>
    <property type="match status" value="1"/>
</dbReference>
<dbReference type="PANTHER" id="PTHR42976:SF1">
    <property type="entry name" value="GH18 DOMAIN-CONTAINING PROTEIN-RELATED"/>
    <property type="match status" value="1"/>
</dbReference>
<evidence type="ECO:0000256" key="2">
    <source>
        <dbReference type="SAM" id="SignalP"/>
    </source>
</evidence>
<dbReference type="PROSITE" id="PS51910">
    <property type="entry name" value="GH18_2"/>
    <property type="match status" value="1"/>
</dbReference>
<evidence type="ECO:0000259" key="4">
    <source>
        <dbReference type="PROSITE" id="PS51910"/>
    </source>
</evidence>
<evidence type="ECO:0000313" key="5">
    <source>
        <dbReference type="EMBL" id="MCP2259928.1"/>
    </source>
</evidence>
<dbReference type="RefSeq" id="WP_253670806.1">
    <property type="nucleotide sequence ID" value="NZ_JAMTCP010000021.1"/>
</dbReference>
<feature type="chain" id="PRO_5045919321" evidence="2">
    <location>
        <begin position="32"/>
        <end position="450"/>
    </location>
</feature>